<dbReference type="Proteomes" id="UP000812440">
    <property type="component" value="Chromosome 5"/>
</dbReference>
<dbReference type="SMART" id="SM00136">
    <property type="entry name" value="LamNT"/>
    <property type="match status" value="1"/>
</dbReference>
<feature type="domain" description="Fibronectin type-III" evidence="19">
    <location>
        <begin position="1041"/>
        <end position="1133"/>
    </location>
</feature>
<dbReference type="SUPFAM" id="SSF49785">
    <property type="entry name" value="Galactose-binding domain-like"/>
    <property type="match status" value="1"/>
</dbReference>
<keyword evidence="4" id="KW-0964">Secreted</keyword>
<dbReference type="SUPFAM" id="SSF49899">
    <property type="entry name" value="Concanavalin A-like lectins/glucanases"/>
    <property type="match status" value="1"/>
</dbReference>
<keyword evidence="5" id="KW-0716">Sensory transduction</keyword>
<dbReference type="SUPFAM" id="SSF57196">
    <property type="entry name" value="EGF/Laminin"/>
    <property type="match status" value="7"/>
</dbReference>
<feature type="disulfide bond" evidence="16">
    <location>
        <begin position="651"/>
        <end position="660"/>
    </location>
</feature>
<feature type="disulfide bond" evidence="16">
    <location>
        <begin position="755"/>
        <end position="764"/>
    </location>
</feature>
<dbReference type="SMART" id="SM00560">
    <property type="entry name" value="LamGL"/>
    <property type="match status" value="1"/>
</dbReference>
<evidence type="ECO:0000256" key="1">
    <source>
        <dbReference type="ARBA" id="ARBA00004289"/>
    </source>
</evidence>
<sequence length="1259" mass="140974">MKHRKVLKQLNTFGDALKTFLVGYCMYFPLVSTQGDFPKLENIGAFKPVTATPTDSTCGTPGRSVFCASDTDYKSIQTCSQLLCIQDCPHRSKTPTYQELLQPVFNNCVNKDGSDLHPMSKRNATSFIFYDHKDCFVSSPMWRTGISFTLTVWMKLEQEGEMCLIEKSADGQIVFKLTISEKETTFYYRTTNGLQAPVKVMTQGRFLVKKWIHLSVQVHQTMISFFINGMEEDGSAFASRLLIDPIFDTDTSSITIGQSINGLEKFVGRMQDFRMYQTALSNREIVEDYSGEFPCLHIQSDCRCPVSHPRLHPSLQRFCIPNGAYNATGTKILRLNADAHPLSYINDNDLETFWISSLLPSLANDNGITVTLDFDGQYQVFYVILQFYSAMPQALKIQRKKSRSSEWEDWQYFAKDCIFFGMENNGVLKYPDSINCQQLPKYTPFSRGNVTFSIFTPEPKPRPGYKDFYNTQNLQEFVKAFQMRFQMIGLYYWEDSNAYTPNSWHNYYGISEITISGRCHCNGHAEVCDRSVTPYRCLCNMNSHTDGNNCDRCLPLFNDKAFRQGDQVSANNCRRCQCNNHSFTCHYDATQDLYPNDHYRGGGGVCDNCLHNTTAEGNLSAIDVCKPCRCNKAGTISEDIPCEQIGGQCKCKTHVVGLQCDQCMDGYYNLNMSDYHGCQPCKCNSSGTRNGYITCHQYSGQCKCKPNFTGLHCDRCNLGFKQQNILGMQSCVPCDCNIYGSTNQFCNPISGQCKCREDVKGDLCNRCTDNHYGLDAYGCKECDCYSEGTIPGTICDAVTGQCTCRTNVGGRQCNECLNGYFKSSQTGSLSCLPCECDVSGTMTSPQICDKLTGQCFCKPFVSGQQCSICMPHMYNLSISNLLGCQDCDCDPLGTLIGTMCDPVSGQCKCLPHFQGRRCSQCNPGYYLSNNRDVRCVPCSCHHKGAYNETCSNENGQCYCHDLSITGQRCDQCRDLFFGFDPQMGRCQPCRCHLAGAINGSCDSLTGHCYCKVFVMGFQCSKCTENASGLEMQNPFGCSKTPDQQPPPIGHVPNSTSIALTWNPPDSPNTNRINYVLYRDGVEIYRVMDYFPYSAQSFVDNFLLPYTSYSYHIEAGSVHGSTASATVVFRTRVGIPVGNIQVYHFNNADPFSVTINWTLTSTESGPIEMYRLMYTTADLTEPNVIYEGLNTSVTLYNVLPFTRYHFSLHACTAEGCLQSSPMTVVTPQTPPSNQNPPFVTHSSSTSLSLKWNPPSQANGK</sequence>
<keyword evidence="22" id="KW-1185">Reference proteome</keyword>
<evidence type="ECO:0000259" key="20">
    <source>
        <dbReference type="PROSITE" id="PS51117"/>
    </source>
</evidence>
<dbReference type="GO" id="GO:0009888">
    <property type="term" value="P:tissue development"/>
    <property type="evidence" value="ECO:0007669"/>
    <property type="project" value="TreeGrafter"/>
</dbReference>
<evidence type="ECO:0000256" key="4">
    <source>
        <dbReference type="ARBA" id="ARBA00022525"/>
    </source>
</evidence>
<dbReference type="InterPro" id="IPR050440">
    <property type="entry name" value="Laminin/Netrin_ECM"/>
</dbReference>
<evidence type="ECO:0000256" key="6">
    <source>
        <dbReference type="ARBA" id="ARBA00022729"/>
    </source>
</evidence>
<dbReference type="InterPro" id="IPR006558">
    <property type="entry name" value="LamG-like"/>
</dbReference>
<feature type="disulfide bond" evidence="16">
    <location>
        <begin position="704"/>
        <end position="713"/>
    </location>
</feature>
<dbReference type="SUPFAM" id="SSF49265">
    <property type="entry name" value="Fibronectin type III"/>
    <property type="match status" value="1"/>
</dbReference>
<comment type="subcellular location">
    <subcellularLocation>
        <location evidence="1">Cell projection</location>
        <location evidence="1">Stereocilium membrane</location>
    </subcellularLocation>
    <subcellularLocation>
        <location evidence="2">Secreted</location>
    </subcellularLocation>
</comment>
<dbReference type="GO" id="GO:0009887">
    <property type="term" value="P:animal organ morphogenesis"/>
    <property type="evidence" value="ECO:0007669"/>
    <property type="project" value="TreeGrafter"/>
</dbReference>
<feature type="domain" description="Laminin EGF-like" evidence="18">
    <location>
        <begin position="782"/>
        <end position="833"/>
    </location>
</feature>
<evidence type="ECO:0000256" key="11">
    <source>
        <dbReference type="ARBA" id="ARBA00023180"/>
    </source>
</evidence>
<accession>A0A8T2JJA8</accession>
<dbReference type="EMBL" id="JAACNH010000004">
    <property type="protein sequence ID" value="KAG8443758.1"/>
    <property type="molecule type" value="Genomic_DNA"/>
</dbReference>
<evidence type="ECO:0000256" key="8">
    <source>
        <dbReference type="ARBA" id="ARBA00022740"/>
    </source>
</evidence>
<dbReference type="FunFam" id="2.60.40.10:FF:001882">
    <property type="entry name" value="Usherin"/>
    <property type="match status" value="1"/>
</dbReference>
<keyword evidence="9" id="KW-0472">Membrane</keyword>
<evidence type="ECO:0000256" key="5">
    <source>
        <dbReference type="ARBA" id="ARBA00022606"/>
    </source>
</evidence>
<dbReference type="Gene3D" id="2.60.40.10">
    <property type="entry name" value="Immunoglobulins"/>
    <property type="match status" value="2"/>
</dbReference>
<evidence type="ECO:0000256" key="12">
    <source>
        <dbReference type="ARBA" id="ARBA00023273"/>
    </source>
</evidence>
<feature type="domain" description="Fibronectin type-III" evidence="19">
    <location>
        <begin position="1135"/>
        <end position="1231"/>
    </location>
</feature>
<feature type="domain" description="Laminin EGF-like" evidence="18">
    <location>
        <begin position="887"/>
        <end position="937"/>
    </location>
</feature>
<dbReference type="PROSITE" id="PS51117">
    <property type="entry name" value="LAMININ_NTER"/>
    <property type="match status" value="1"/>
</dbReference>
<dbReference type="FunFam" id="2.60.40.10:FF:001085">
    <property type="entry name" value="Usherin"/>
    <property type="match status" value="1"/>
</dbReference>
<dbReference type="OrthoDB" id="5984158at2759"/>
<evidence type="ECO:0000259" key="19">
    <source>
        <dbReference type="PROSITE" id="PS50853"/>
    </source>
</evidence>
<feature type="disulfide bond" evidence="16">
    <location>
        <begin position="909"/>
        <end position="918"/>
    </location>
</feature>
<dbReference type="GO" id="GO:0007605">
    <property type="term" value="P:sensory perception of sound"/>
    <property type="evidence" value="ECO:0007669"/>
    <property type="project" value="UniProtKB-KW"/>
</dbReference>
<dbReference type="PANTHER" id="PTHR10574">
    <property type="entry name" value="NETRIN/LAMININ-RELATED"/>
    <property type="match status" value="1"/>
</dbReference>
<feature type="domain" description="Laminin N-terminal" evidence="20">
    <location>
        <begin position="271"/>
        <end position="518"/>
    </location>
</feature>
<evidence type="ECO:0000256" key="15">
    <source>
        <dbReference type="ARBA" id="ARBA00072076"/>
    </source>
</evidence>
<dbReference type="InterPro" id="IPR013320">
    <property type="entry name" value="ConA-like_dom_sf"/>
</dbReference>
<proteinExistence type="predicted"/>
<name>A0A8T2JJA8_9PIPI</name>
<dbReference type="Pfam" id="PF00055">
    <property type="entry name" value="Laminin_N"/>
    <property type="match status" value="1"/>
</dbReference>
<keyword evidence="11" id="KW-0325">Glycoprotein</keyword>
<evidence type="ECO:0000256" key="14">
    <source>
        <dbReference type="ARBA" id="ARBA00023305"/>
    </source>
</evidence>
<dbReference type="PROSITE" id="PS50853">
    <property type="entry name" value="FN3"/>
    <property type="match status" value="2"/>
</dbReference>
<keyword evidence="12" id="KW-0966">Cell projection</keyword>
<evidence type="ECO:0000256" key="3">
    <source>
        <dbReference type="ARBA" id="ARBA00022475"/>
    </source>
</evidence>
<dbReference type="CDD" id="cd00055">
    <property type="entry name" value="EGF_Lam"/>
    <property type="match status" value="8"/>
</dbReference>
<dbReference type="Pfam" id="PF13385">
    <property type="entry name" value="Laminin_G_3"/>
    <property type="match status" value="1"/>
</dbReference>
<evidence type="ECO:0000256" key="16">
    <source>
        <dbReference type="PROSITE-ProRule" id="PRU00460"/>
    </source>
</evidence>
<keyword evidence="10 16" id="KW-1015">Disulfide bond</keyword>
<dbReference type="AlphaFoldDB" id="A0A8T2JJA8"/>
<dbReference type="InterPro" id="IPR002049">
    <property type="entry name" value="LE_dom"/>
</dbReference>
<evidence type="ECO:0000256" key="7">
    <source>
        <dbReference type="ARBA" id="ARBA00022737"/>
    </source>
</evidence>
<dbReference type="InterPro" id="IPR003961">
    <property type="entry name" value="FN3_dom"/>
</dbReference>
<dbReference type="FunFam" id="2.10.25.10:FF:000275">
    <property type="entry name" value="usherin"/>
    <property type="match status" value="2"/>
</dbReference>
<feature type="domain" description="Laminin EGF-like" evidence="18">
    <location>
        <begin position="834"/>
        <end position="886"/>
    </location>
</feature>
<feature type="disulfide bond" evidence="16">
    <location>
        <begin position="938"/>
        <end position="950"/>
    </location>
</feature>
<dbReference type="Gene3D" id="2.60.120.200">
    <property type="match status" value="1"/>
</dbReference>
<evidence type="ECO:0000256" key="9">
    <source>
        <dbReference type="ARBA" id="ARBA00023136"/>
    </source>
</evidence>
<feature type="disulfide bond" evidence="16">
    <location>
        <begin position="857"/>
        <end position="866"/>
    </location>
</feature>
<gene>
    <name evidence="21" type="ORF">GDO86_009077</name>
</gene>
<evidence type="ECO:0000313" key="22">
    <source>
        <dbReference type="Proteomes" id="UP000812440"/>
    </source>
</evidence>
<dbReference type="PRINTS" id="PR00011">
    <property type="entry name" value="EGFLAMININ"/>
</dbReference>
<feature type="region of interest" description="Disordered" evidence="17">
    <location>
        <begin position="1223"/>
        <end position="1259"/>
    </location>
</feature>
<feature type="domain" description="Laminin EGF-like" evidence="18">
    <location>
        <begin position="734"/>
        <end position="781"/>
    </location>
</feature>
<dbReference type="FunFam" id="2.10.25.10:FF:000224">
    <property type="entry name" value="Usherin"/>
    <property type="match status" value="1"/>
</dbReference>
<feature type="disulfide bond" evidence="16">
    <location>
        <begin position="972"/>
        <end position="986"/>
    </location>
</feature>
<dbReference type="GO" id="GO:0007601">
    <property type="term" value="P:visual perception"/>
    <property type="evidence" value="ECO:0007669"/>
    <property type="project" value="UniProtKB-KW"/>
</dbReference>
<keyword evidence="14" id="KW-0844">Vision</keyword>
<dbReference type="InterPro" id="IPR013783">
    <property type="entry name" value="Ig-like_fold"/>
</dbReference>
<dbReference type="CDD" id="cd00063">
    <property type="entry name" value="FN3"/>
    <property type="match status" value="2"/>
</dbReference>
<dbReference type="GO" id="GO:0005576">
    <property type="term" value="C:extracellular region"/>
    <property type="evidence" value="ECO:0007669"/>
    <property type="project" value="UniProtKB-SubCell"/>
</dbReference>
<keyword evidence="13 16" id="KW-0424">Laminin EGF-like domain</keyword>
<evidence type="ECO:0000259" key="18">
    <source>
        <dbReference type="PROSITE" id="PS50027"/>
    </source>
</evidence>
<comment type="caution">
    <text evidence="16">Lacks conserved residue(s) required for the propagation of feature annotation.</text>
</comment>
<dbReference type="FunFam" id="2.10.25.10:FF:000094">
    <property type="entry name" value="Laminin subunit alpha-2"/>
    <property type="match status" value="1"/>
</dbReference>
<keyword evidence="8" id="KW-1009">Hearing</keyword>
<feature type="disulfide bond" evidence="16">
    <location>
        <begin position="940"/>
        <end position="957"/>
    </location>
</feature>
<dbReference type="SMART" id="SM00060">
    <property type="entry name" value="FN3"/>
    <property type="match status" value="2"/>
</dbReference>
<dbReference type="InterPro" id="IPR036116">
    <property type="entry name" value="FN3_sf"/>
</dbReference>
<reference evidence="21" key="1">
    <citation type="thesis" date="2020" institute="ProQuest LLC" country="789 East Eisenhower Parkway, Ann Arbor, MI, USA">
        <title>Comparative Genomics and Chromosome Evolution.</title>
        <authorList>
            <person name="Mudd A.B."/>
        </authorList>
    </citation>
    <scope>NUCLEOTIDE SEQUENCE</scope>
    <source>
        <strain evidence="21">Female2</strain>
        <tissue evidence="21">Blood</tissue>
    </source>
</reference>
<organism evidence="21 22">
    <name type="scientific">Hymenochirus boettgeri</name>
    <name type="common">Congo dwarf clawed frog</name>
    <dbReference type="NCBI Taxonomy" id="247094"/>
    <lineage>
        <taxon>Eukaryota</taxon>
        <taxon>Metazoa</taxon>
        <taxon>Chordata</taxon>
        <taxon>Craniata</taxon>
        <taxon>Vertebrata</taxon>
        <taxon>Euteleostomi</taxon>
        <taxon>Amphibia</taxon>
        <taxon>Batrachia</taxon>
        <taxon>Anura</taxon>
        <taxon>Pipoidea</taxon>
        <taxon>Pipidae</taxon>
        <taxon>Pipinae</taxon>
        <taxon>Hymenochirus</taxon>
    </lineage>
</organism>
<keyword evidence="6" id="KW-0732">Signal</keyword>
<dbReference type="FunFam" id="2.10.25.10:FF:000090">
    <property type="entry name" value="laminin subunit alpha"/>
    <property type="match status" value="4"/>
</dbReference>
<evidence type="ECO:0000256" key="17">
    <source>
        <dbReference type="SAM" id="MobiDB-lite"/>
    </source>
</evidence>
<feature type="domain" description="Laminin EGF-like" evidence="18">
    <location>
        <begin position="628"/>
        <end position="680"/>
    </location>
</feature>
<keyword evidence="7" id="KW-0677">Repeat</keyword>
<feature type="domain" description="Laminin EGF-like" evidence="18">
    <location>
        <begin position="938"/>
        <end position="988"/>
    </location>
</feature>
<dbReference type="SMART" id="SM00180">
    <property type="entry name" value="EGF_Lam"/>
    <property type="match status" value="9"/>
</dbReference>
<protein>
    <recommendedName>
        <fullName evidence="15">Usherin</fullName>
    </recommendedName>
</protein>
<evidence type="ECO:0000256" key="2">
    <source>
        <dbReference type="ARBA" id="ARBA00004613"/>
    </source>
</evidence>
<dbReference type="InterPro" id="IPR008979">
    <property type="entry name" value="Galactose-bd-like_sf"/>
</dbReference>
<feature type="disulfide bond" evidence="16">
    <location>
        <begin position="736"/>
        <end position="753"/>
    </location>
</feature>
<dbReference type="PROSITE" id="PS50027">
    <property type="entry name" value="EGF_LAM_2"/>
    <property type="match status" value="7"/>
</dbReference>
<feature type="domain" description="Laminin EGF-like" evidence="18">
    <location>
        <begin position="681"/>
        <end position="733"/>
    </location>
</feature>
<evidence type="ECO:0000313" key="21">
    <source>
        <dbReference type="EMBL" id="KAG8443758.1"/>
    </source>
</evidence>
<evidence type="ECO:0000256" key="13">
    <source>
        <dbReference type="ARBA" id="ARBA00023292"/>
    </source>
</evidence>
<dbReference type="Pfam" id="PF00053">
    <property type="entry name" value="EGF_laminin"/>
    <property type="match status" value="9"/>
</dbReference>
<dbReference type="Pfam" id="PF00041">
    <property type="entry name" value="fn3"/>
    <property type="match status" value="1"/>
</dbReference>
<dbReference type="PROSITE" id="PS01248">
    <property type="entry name" value="EGF_LAM_1"/>
    <property type="match status" value="3"/>
</dbReference>
<dbReference type="Gene3D" id="2.10.25.10">
    <property type="entry name" value="Laminin"/>
    <property type="match status" value="9"/>
</dbReference>
<feature type="disulfide bond" evidence="16">
    <location>
        <begin position="921"/>
        <end position="935"/>
    </location>
</feature>
<comment type="caution">
    <text evidence="21">The sequence shown here is derived from an EMBL/GenBank/DDBJ whole genome shotgun (WGS) entry which is preliminary data.</text>
</comment>
<keyword evidence="3" id="KW-1003">Cell membrane</keyword>
<dbReference type="PANTHER" id="PTHR10574:SF274">
    <property type="entry name" value="USHERIN"/>
    <property type="match status" value="1"/>
</dbReference>
<evidence type="ECO:0000256" key="10">
    <source>
        <dbReference type="ARBA" id="ARBA00023157"/>
    </source>
</evidence>
<dbReference type="InterPro" id="IPR008211">
    <property type="entry name" value="Laminin_N"/>
</dbReference>
<feature type="disulfide bond" evidence="16">
    <location>
        <begin position="804"/>
        <end position="813"/>
    </location>
</feature>
<feature type="compositionally biased region" description="Polar residues" evidence="17">
    <location>
        <begin position="1239"/>
        <end position="1259"/>
    </location>
</feature>
<dbReference type="GO" id="GO:0060171">
    <property type="term" value="C:stereocilium membrane"/>
    <property type="evidence" value="ECO:0007669"/>
    <property type="project" value="UniProtKB-SubCell"/>
</dbReference>
<feature type="disulfide bond" evidence="16">
    <location>
        <begin position="734"/>
        <end position="746"/>
    </location>
</feature>
<dbReference type="FunFam" id="2.60.120.200:FF:000111">
    <property type="entry name" value="Usherin"/>
    <property type="match status" value="1"/>
</dbReference>
<dbReference type="Gene3D" id="2.60.120.260">
    <property type="entry name" value="Galactose-binding domain-like"/>
    <property type="match status" value="1"/>
</dbReference>